<dbReference type="Proteomes" id="UP000024635">
    <property type="component" value="Unassembled WGS sequence"/>
</dbReference>
<gene>
    <name evidence="1" type="primary">Acey_s0676.g1433</name>
    <name evidence="1" type="ORF">Y032_0676g1433</name>
</gene>
<protein>
    <submittedName>
        <fullName evidence="1">Uncharacterized protein</fullName>
    </submittedName>
</protein>
<proteinExistence type="predicted"/>
<accession>A0A016WH28</accession>
<evidence type="ECO:0000313" key="2">
    <source>
        <dbReference type="Proteomes" id="UP000024635"/>
    </source>
</evidence>
<dbReference type="EMBL" id="JARK01000276">
    <property type="protein sequence ID" value="EYC39099.1"/>
    <property type="molecule type" value="Genomic_DNA"/>
</dbReference>
<organism evidence="1 2">
    <name type="scientific">Ancylostoma ceylanicum</name>
    <dbReference type="NCBI Taxonomy" id="53326"/>
    <lineage>
        <taxon>Eukaryota</taxon>
        <taxon>Metazoa</taxon>
        <taxon>Ecdysozoa</taxon>
        <taxon>Nematoda</taxon>
        <taxon>Chromadorea</taxon>
        <taxon>Rhabditida</taxon>
        <taxon>Rhabditina</taxon>
        <taxon>Rhabditomorpha</taxon>
        <taxon>Strongyloidea</taxon>
        <taxon>Ancylostomatidae</taxon>
        <taxon>Ancylostomatinae</taxon>
        <taxon>Ancylostoma</taxon>
    </lineage>
</organism>
<dbReference type="AlphaFoldDB" id="A0A016WH28"/>
<name>A0A016WH28_9BILA</name>
<evidence type="ECO:0000313" key="1">
    <source>
        <dbReference type="EMBL" id="EYC39099.1"/>
    </source>
</evidence>
<dbReference type="OrthoDB" id="6076970at2759"/>
<sequence length="68" mass="7224">MAVGKGRDRGAGTLAVCCTEAAGLLGRDADEHRYVGQQTTRVPAPRSRPLSATVWSSLYSFDILTAKS</sequence>
<keyword evidence="2" id="KW-1185">Reference proteome</keyword>
<comment type="caution">
    <text evidence="1">The sequence shown here is derived from an EMBL/GenBank/DDBJ whole genome shotgun (WGS) entry which is preliminary data.</text>
</comment>
<reference evidence="2" key="1">
    <citation type="journal article" date="2015" name="Nat. Genet.">
        <title>The genome and transcriptome of the zoonotic hookworm Ancylostoma ceylanicum identify infection-specific gene families.</title>
        <authorList>
            <person name="Schwarz E.M."/>
            <person name="Hu Y."/>
            <person name="Antoshechkin I."/>
            <person name="Miller M.M."/>
            <person name="Sternberg P.W."/>
            <person name="Aroian R.V."/>
        </authorList>
    </citation>
    <scope>NUCLEOTIDE SEQUENCE</scope>
    <source>
        <strain evidence="2">HY135</strain>
    </source>
</reference>